<reference evidence="1 2" key="1">
    <citation type="submission" date="2018-08" db="EMBL/GenBank/DDBJ databases">
        <title>Diversity &amp; Physiological Properties of Lignin-Decomposing Actinobacteria from Soil.</title>
        <authorList>
            <person name="Roh S.G."/>
            <person name="Kim S.B."/>
        </authorList>
    </citation>
    <scope>NUCLEOTIDE SEQUENCE [LARGE SCALE GENOMIC DNA]</scope>
    <source>
        <strain evidence="1 2">MMS17-GH009</strain>
    </source>
</reference>
<evidence type="ECO:0000313" key="2">
    <source>
        <dbReference type="Proteomes" id="UP000263377"/>
    </source>
</evidence>
<name>A0A372ZKL0_9ACTN</name>
<keyword evidence="2" id="KW-1185">Reference proteome</keyword>
<protein>
    <submittedName>
        <fullName evidence="1">Uncharacterized protein</fullName>
    </submittedName>
</protein>
<dbReference type="Proteomes" id="UP000263377">
    <property type="component" value="Unassembled WGS sequence"/>
</dbReference>
<gene>
    <name evidence="1" type="ORF">DR950_41570</name>
</gene>
<dbReference type="AlphaFoldDB" id="A0A372ZKL0"/>
<sequence>MTEAEHGALAAMHGTVSGLHAEWRSALAVEMRLRYAADAAEGRRDDGDDGVAPRLDYEVARELNGAAFEFSQAVEVLLWRTASAYAVLGITVLDRLVAGNPPLSEGVVGQLCEEPLLGAFEAAVTIPVEQLLVARDGAEQAHARKGRRRMAALVEQAYGCLEDEALPAAAGRVAAARSRLSVAAPEGFDAPWLGYLEPLVGLARQGPYEISAFLRRWA</sequence>
<accession>A0A372ZKL0</accession>
<evidence type="ECO:0000313" key="1">
    <source>
        <dbReference type="EMBL" id="RGD55797.1"/>
    </source>
</evidence>
<organism evidence="1 2">
    <name type="scientific">Kitasatospora xanthocidica</name>
    <dbReference type="NCBI Taxonomy" id="83382"/>
    <lineage>
        <taxon>Bacteria</taxon>
        <taxon>Bacillati</taxon>
        <taxon>Actinomycetota</taxon>
        <taxon>Actinomycetes</taxon>
        <taxon>Kitasatosporales</taxon>
        <taxon>Streptomycetaceae</taxon>
        <taxon>Kitasatospora</taxon>
    </lineage>
</organism>
<comment type="caution">
    <text evidence="1">The sequence shown here is derived from an EMBL/GenBank/DDBJ whole genome shotgun (WGS) entry which is preliminary data.</text>
</comment>
<dbReference type="EMBL" id="QVIG01000003">
    <property type="protein sequence ID" value="RGD55797.1"/>
    <property type="molecule type" value="Genomic_DNA"/>
</dbReference>
<proteinExistence type="predicted"/>